<proteinExistence type="predicted"/>
<name>A0A3Q0RRW8_AMPCI</name>
<dbReference type="AlphaFoldDB" id="A0A3Q0RRW8"/>
<reference evidence="2" key="1">
    <citation type="submission" date="2025-08" db="UniProtKB">
        <authorList>
            <consortium name="Ensembl"/>
        </authorList>
    </citation>
    <scope>IDENTIFICATION</scope>
</reference>
<dbReference type="InterPro" id="IPR000477">
    <property type="entry name" value="RT_dom"/>
</dbReference>
<evidence type="ECO:0000313" key="2">
    <source>
        <dbReference type="Ensembl" id="ENSACIP00000013441.1"/>
    </source>
</evidence>
<keyword evidence="3" id="KW-1185">Reference proteome</keyword>
<organism evidence="2 3">
    <name type="scientific">Amphilophus citrinellus</name>
    <name type="common">Midas cichlid</name>
    <name type="synonym">Cichlasoma citrinellum</name>
    <dbReference type="NCBI Taxonomy" id="61819"/>
    <lineage>
        <taxon>Eukaryota</taxon>
        <taxon>Metazoa</taxon>
        <taxon>Chordata</taxon>
        <taxon>Craniata</taxon>
        <taxon>Vertebrata</taxon>
        <taxon>Euteleostomi</taxon>
        <taxon>Actinopterygii</taxon>
        <taxon>Neopterygii</taxon>
        <taxon>Teleostei</taxon>
        <taxon>Neoteleostei</taxon>
        <taxon>Acanthomorphata</taxon>
        <taxon>Ovalentaria</taxon>
        <taxon>Cichlomorphae</taxon>
        <taxon>Cichliformes</taxon>
        <taxon>Cichlidae</taxon>
        <taxon>New World cichlids</taxon>
        <taxon>Cichlasomatinae</taxon>
        <taxon>Heroini</taxon>
        <taxon>Amphilophus</taxon>
    </lineage>
</organism>
<dbReference type="PROSITE" id="PS50878">
    <property type="entry name" value="RT_POL"/>
    <property type="match status" value="1"/>
</dbReference>
<reference evidence="2" key="2">
    <citation type="submission" date="2025-09" db="UniProtKB">
        <authorList>
            <consortium name="Ensembl"/>
        </authorList>
    </citation>
    <scope>IDENTIFICATION</scope>
</reference>
<dbReference type="Ensembl" id="ENSACIT00000013809.1">
    <property type="protein sequence ID" value="ENSACIP00000013441.1"/>
    <property type="gene ID" value="ENSACIG00000010457.1"/>
</dbReference>
<dbReference type="OMA" id="MELIREW"/>
<dbReference type="Pfam" id="PF00078">
    <property type="entry name" value="RVT_1"/>
    <property type="match status" value="1"/>
</dbReference>
<evidence type="ECO:0000313" key="3">
    <source>
        <dbReference type="Proteomes" id="UP000261340"/>
    </source>
</evidence>
<feature type="domain" description="Reverse transcriptase" evidence="1">
    <location>
        <begin position="1"/>
        <end position="139"/>
    </location>
</feature>
<accession>A0A3Q0RRW8</accession>
<dbReference type="PANTHER" id="PTHR33332">
    <property type="entry name" value="REVERSE TRANSCRIPTASE DOMAIN-CONTAINING PROTEIN"/>
    <property type="match status" value="1"/>
</dbReference>
<dbReference type="STRING" id="61819.ENSACIP00000013441"/>
<dbReference type="Proteomes" id="UP000261340">
    <property type="component" value="Unplaced"/>
</dbReference>
<protein>
    <recommendedName>
        <fullName evidence="1">Reverse transcriptase domain-containing protein</fullName>
    </recommendedName>
</protein>
<sequence length="188" mass="20763">MERDKGNYIGMVLLDLQKAFDTVDHSILIVKLETMGFTKLQCVEMGNTLSEPANINCGVPQGSILGPLLLLLLLYADDMALIVADSSVKVIQHRLSNKMELIREWLIDNRLSLHYDKTESHLFTLKRDMTQVQCTGGIINCSSGGSVMVWGCISSSGVGDPACRSDFNPPCNTIWITSAWATTLFFSM</sequence>
<evidence type="ECO:0000259" key="1">
    <source>
        <dbReference type="PROSITE" id="PS50878"/>
    </source>
</evidence>